<reference evidence="2" key="2">
    <citation type="submission" date="2021-02" db="EMBL/GenBank/DDBJ databases">
        <authorList>
            <person name="Kimball J.A."/>
            <person name="Haas M.W."/>
            <person name="Macchietto M."/>
            <person name="Kono T."/>
            <person name="Duquette J."/>
            <person name="Shao M."/>
        </authorList>
    </citation>
    <scope>NUCLEOTIDE SEQUENCE</scope>
    <source>
        <tissue evidence="2">Fresh leaf tissue</tissue>
    </source>
</reference>
<sequence>MAPTREGGVCVWWHQKRGAVCRSLWRLVACAWCICGIVDMRDRGWVLGGFRSYSFLISLICVCVMRAHMLDSIIWLPDGYRAWRTFHGLVPACPNGDWFLSMNKPCDDKKIRPIM</sequence>
<evidence type="ECO:0000313" key="3">
    <source>
        <dbReference type="Proteomes" id="UP000729402"/>
    </source>
</evidence>
<dbReference type="Proteomes" id="UP000729402">
    <property type="component" value="Unassembled WGS sequence"/>
</dbReference>
<keyword evidence="1" id="KW-0472">Membrane</keyword>
<dbReference type="EMBL" id="JAAALK010000282">
    <property type="protein sequence ID" value="KAG8081183.1"/>
    <property type="molecule type" value="Genomic_DNA"/>
</dbReference>
<dbReference type="AlphaFoldDB" id="A0A8J5W5F4"/>
<gene>
    <name evidence="2" type="ORF">GUJ93_ZPchr0007g4672</name>
</gene>
<feature type="transmembrane region" description="Helical" evidence="1">
    <location>
        <begin position="53"/>
        <end position="76"/>
    </location>
</feature>
<evidence type="ECO:0000313" key="2">
    <source>
        <dbReference type="EMBL" id="KAG8081183.1"/>
    </source>
</evidence>
<evidence type="ECO:0000256" key="1">
    <source>
        <dbReference type="SAM" id="Phobius"/>
    </source>
</evidence>
<comment type="caution">
    <text evidence="2">The sequence shown here is derived from an EMBL/GenBank/DDBJ whole genome shotgun (WGS) entry which is preliminary data.</text>
</comment>
<reference evidence="2" key="1">
    <citation type="journal article" date="2021" name="bioRxiv">
        <title>Whole Genome Assembly and Annotation of Northern Wild Rice, Zizania palustris L., Supports a Whole Genome Duplication in the Zizania Genus.</title>
        <authorList>
            <person name="Haas M."/>
            <person name="Kono T."/>
            <person name="Macchietto M."/>
            <person name="Millas R."/>
            <person name="McGilp L."/>
            <person name="Shao M."/>
            <person name="Duquette J."/>
            <person name="Hirsch C.N."/>
            <person name="Kimball J."/>
        </authorList>
    </citation>
    <scope>NUCLEOTIDE SEQUENCE</scope>
    <source>
        <tissue evidence="2">Fresh leaf tissue</tissue>
    </source>
</reference>
<keyword evidence="3" id="KW-1185">Reference proteome</keyword>
<proteinExistence type="predicted"/>
<accession>A0A8J5W5F4</accession>
<keyword evidence="1" id="KW-1133">Transmembrane helix</keyword>
<protein>
    <submittedName>
        <fullName evidence="2">Uncharacterized protein</fullName>
    </submittedName>
</protein>
<name>A0A8J5W5F4_ZIZPA</name>
<keyword evidence="1" id="KW-0812">Transmembrane</keyword>
<organism evidence="2 3">
    <name type="scientific">Zizania palustris</name>
    <name type="common">Northern wild rice</name>
    <dbReference type="NCBI Taxonomy" id="103762"/>
    <lineage>
        <taxon>Eukaryota</taxon>
        <taxon>Viridiplantae</taxon>
        <taxon>Streptophyta</taxon>
        <taxon>Embryophyta</taxon>
        <taxon>Tracheophyta</taxon>
        <taxon>Spermatophyta</taxon>
        <taxon>Magnoliopsida</taxon>
        <taxon>Liliopsida</taxon>
        <taxon>Poales</taxon>
        <taxon>Poaceae</taxon>
        <taxon>BOP clade</taxon>
        <taxon>Oryzoideae</taxon>
        <taxon>Oryzeae</taxon>
        <taxon>Zizaniinae</taxon>
        <taxon>Zizania</taxon>
    </lineage>
</organism>